<accession>A0A543DVT4</accession>
<dbReference type="InterPro" id="IPR008928">
    <property type="entry name" value="6-hairpin_glycosidase_sf"/>
</dbReference>
<feature type="compositionally biased region" description="Low complexity" evidence="1">
    <location>
        <begin position="712"/>
        <end position="726"/>
    </location>
</feature>
<organism evidence="2 3">
    <name type="scientific">Pseudonocardia kunmingensis</name>
    <dbReference type="NCBI Taxonomy" id="630975"/>
    <lineage>
        <taxon>Bacteria</taxon>
        <taxon>Bacillati</taxon>
        <taxon>Actinomycetota</taxon>
        <taxon>Actinomycetes</taxon>
        <taxon>Pseudonocardiales</taxon>
        <taxon>Pseudonocardiaceae</taxon>
        <taxon>Pseudonocardia</taxon>
    </lineage>
</organism>
<evidence type="ECO:0000256" key="1">
    <source>
        <dbReference type="SAM" id="MobiDB-lite"/>
    </source>
</evidence>
<reference evidence="2 3" key="1">
    <citation type="submission" date="2019-06" db="EMBL/GenBank/DDBJ databases">
        <title>Sequencing the genomes of 1000 actinobacteria strains.</title>
        <authorList>
            <person name="Klenk H.-P."/>
        </authorList>
    </citation>
    <scope>NUCLEOTIDE SEQUENCE [LARGE SCALE GENOMIC DNA]</scope>
    <source>
        <strain evidence="2 3">DSM 45301</strain>
    </source>
</reference>
<dbReference type="Gene3D" id="1.50.10.20">
    <property type="match status" value="1"/>
</dbReference>
<proteinExistence type="predicted"/>
<dbReference type="SUPFAM" id="SSF48208">
    <property type="entry name" value="Six-hairpin glycosidases"/>
    <property type="match status" value="1"/>
</dbReference>
<sequence>MRLEPFPSSGGDGIALRAEGMEVSVPTPVAAECLGHVPVLARYDCLTREGIALVGRSGWRVAERDWELRDVWSADDHGVTVHRRLRVGAGAGTVGAALALKAHVNDGFRMLVPGAVYSPEQHAGHAETVLSEDRIATPAVTARRPDGRVVGLLRLTPATRDTAPVRTPGGQEFLQDTDIGAVGFSPDALHARVPYRNSAGSSALDSDGTPSRTYLPIGPDGGEITVSYRFWADQMPTFADAAAATVERALAAHGIEPVDPPITLAEAVRLRRDGLARTYREWSGGGAGFVLNFDPDRGYTTPARAFGASFANHEMSRALDILEYGFTGRQLDAAHVLAEHDPEAWLDRGGRVCDFFVATMTTPSGWNHSHYDLARAAPVPPIGGDRPLLHYLAPSDVTGTYLRLITEPAEDLLHNYLLHRVHGDERPHWRDAVRRTADFLVRVQQPDGSWFRAYTPDGDPITQGSWFGDDGPAARSATAVPVPFLLHAASALPDRADRFRRAAEHACRFVRHAQVDPDEYRGGTLDNPNVVDKEAAHLACRALLALYRATGTSRPELLESAARAAMVAASWTSLWDVPSRPGTRLHRHGVRSIGWGGINEIWGTGVTDIYSLFFLDDLLVLSELTGRPLFARVADLIAHGTAQLLAHDGDCYGFADTGMQPEGIAFADQGVDDSLIRKGDTWGGLGWIYAAGTSGLSSWCRAAEATGRARISGPLSSSGAASASSGTVDVVTGPG</sequence>
<gene>
    <name evidence="2" type="ORF">FB558_0135</name>
</gene>
<evidence type="ECO:0000313" key="3">
    <source>
        <dbReference type="Proteomes" id="UP000315677"/>
    </source>
</evidence>
<protein>
    <submittedName>
        <fullName evidence="2">Uncharacterized protein</fullName>
    </submittedName>
</protein>
<dbReference type="AlphaFoldDB" id="A0A543DVT4"/>
<keyword evidence="3" id="KW-1185">Reference proteome</keyword>
<evidence type="ECO:0000313" key="2">
    <source>
        <dbReference type="EMBL" id="TQM13399.1"/>
    </source>
</evidence>
<dbReference type="Proteomes" id="UP000315677">
    <property type="component" value="Unassembled WGS sequence"/>
</dbReference>
<dbReference type="OrthoDB" id="1171174at2"/>
<feature type="compositionally biased region" description="Polar residues" evidence="1">
    <location>
        <begin position="199"/>
        <end position="212"/>
    </location>
</feature>
<dbReference type="EMBL" id="VFPA01000001">
    <property type="protein sequence ID" value="TQM13399.1"/>
    <property type="molecule type" value="Genomic_DNA"/>
</dbReference>
<name>A0A543DVT4_9PSEU</name>
<feature type="region of interest" description="Disordered" evidence="1">
    <location>
        <begin position="199"/>
        <end position="218"/>
    </location>
</feature>
<feature type="region of interest" description="Disordered" evidence="1">
    <location>
        <begin position="712"/>
        <end position="735"/>
    </location>
</feature>
<dbReference type="RefSeq" id="WP_142047114.1">
    <property type="nucleotide sequence ID" value="NZ_VFPA01000001.1"/>
</dbReference>
<dbReference type="GO" id="GO:0005975">
    <property type="term" value="P:carbohydrate metabolic process"/>
    <property type="evidence" value="ECO:0007669"/>
    <property type="project" value="InterPro"/>
</dbReference>
<comment type="caution">
    <text evidence="2">The sequence shown here is derived from an EMBL/GenBank/DDBJ whole genome shotgun (WGS) entry which is preliminary data.</text>
</comment>